<name>A0ABD1I4F7_SALDI</name>
<proteinExistence type="predicted"/>
<comment type="caution">
    <text evidence="2">The sequence shown here is derived from an EMBL/GenBank/DDBJ whole genome shotgun (WGS) entry which is preliminary data.</text>
</comment>
<feature type="chain" id="PRO_5044808228" evidence="1">
    <location>
        <begin position="24"/>
        <end position="89"/>
    </location>
</feature>
<dbReference type="Proteomes" id="UP001567538">
    <property type="component" value="Unassembled WGS sequence"/>
</dbReference>
<reference evidence="2 3" key="1">
    <citation type="submission" date="2024-06" db="EMBL/GenBank/DDBJ databases">
        <title>A chromosome level genome sequence of Diviner's sage (Salvia divinorum).</title>
        <authorList>
            <person name="Ford S.A."/>
            <person name="Ro D.-K."/>
            <person name="Ness R.W."/>
            <person name="Phillips M.A."/>
        </authorList>
    </citation>
    <scope>NUCLEOTIDE SEQUENCE [LARGE SCALE GENOMIC DNA]</scope>
    <source>
        <strain evidence="2">SAF-2024a</strain>
        <tissue evidence="2">Leaf</tissue>
    </source>
</reference>
<evidence type="ECO:0000256" key="1">
    <source>
        <dbReference type="SAM" id="SignalP"/>
    </source>
</evidence>
<accession>A0ABD1I4F7</accession>
<evidence type="ECO:0000313" key="3">
    <source>
        <dbReference type="Proteomes" id="UP001567538"/>
    </source>
</evidence>
<feature type="signal peptide" evidence="1">
    <location>
        <begin position="1"/>
        <end position="23"/>
    </location>
</feature>
<gene>
    <name evidence="2" type="ORF">AAHA92_06035</name>
</gene>
<sequence>MAVGRRQLAELLLLLFLVVSSTAVPVSRSLKTVKNQVLLGRFHAQDVREIENGDGMMVSLLERRMNIELTDYPGTGANNNHDPKPPGKF</sequence>
<dbReference type="AlphaFoldDB" id="A0ABD1I4F7"/>
<keyword evidence="1" id="KW-0732">Signal</keyword>
<dbReference type="EMBL" id="JBEAFC010000003">
    <property type="protein sequence ID" value="KAL1563586.1"/>
    <property type="molecule type" value="Genomic_DNA"/>
</dbReference>
<protein>
    <submittedName>
        <fullName evidence="2">Uncharacterized protein</fullName>
    </submittedName>
</protein>
<organism evidence="2 3">
    <name type="scientific">Salvia divinorum</name>
    <name type="common">Maria pastora</name>
    <name type="synonym">Diviner's sage</name>
    <dbReference type="NCBI Taxonomy" id="28513"/>
    <lineage>
        <taxon>Eukaryota</taxon>
        <taxon>Viridiplantae</taxon>
        <taxon>Streptophyta</taxon>
        <taxon>Embryophyta</taxon>
        <taxon>Tracheophyta</taxon>
        <taxon>Spermatophyta</taxon>
        <taxon>Magnoliopsida</taxon>
        <taxon>eudicotyledons</taxon>
        <taxon>Gunneridae</taxon>
        <taxon>Pentapetalae</taxon>
        <taxon>asterids</taxon>
        <taxon>lamiids</taxon>
        <taxon>Lamiales</taxon>
        <taxon>Lamiaceae</taxon>
        <taxon>Nepetoideae</taxon>
        <taxon>Mentheae</taxon>
        <taxon>Salviinae</taxon>
        <taxon>Salvia</taxon>
        <taxon>Salvia subgen. Calosphace</taxon>
    </lineage>
</organism>
<dbReference type="PANTHER" id="PTHR33474:SF28">
    <property type="entry name" value="OS01G0815400 PROTEIN"/>
    <property type="match status" value="1"/>
</dbReference>
<keyword evidence="3" id="KW-1185">Reference proteome</keyword>
<dbReference type="PANTHER" id="PTHR33474">
    <property type="entry name" value="TRANSMEMBRANE PROTEIN"/>
    <property type="match status" value="1"/>
</dbReference>
<evidence type="ECO:0000313" key="2">
    <source>
        <dbReference type="EMBL" id="KAL1563586.1"/>
    </source>
</evidence>